<evidence type="ECO:0000313" key="2">
    <source>
        <dbReference type="EMBL" id="KAK1265607.1"/>
    </source>
</evidence>
<accession>A0AAV9ANH7</accession>
<feature type="region of interest" description="Disordered" evidence="1">
    <location>
        <begin position="47"/>
        <end position="70"/>
    </location>
</feature>
<reference evidence="2" key="1">
    <citation type="journal article" date="2023" name="Nat. Commun.">
        <title>Diploid and tetraploid genomes of Acorus and the evolution of monocots.</title>
        <authorList>
            <person name="Ma L."/>
            <person name="Liu K.W."/>
            <person name="Li Z."/>
            <person name="Hsiao Y.Y."/>
            <person name="Qi Y."/>
            <person name="Fu T."/>
            <person name="Tang G.D."/>
            <person name="Zhang D."/>
            <person name="Sun W.H."/>
            <person name="Liu D.K."/>
            <person name="Li Y."/>
            <person name="Chen G.Z."/>
            <person name="Liu X.D."/>
            <person name="Liao X.Y."/>
            <person name="Jiang Y.T."/>
            <person name="Yu X."/>
            <person name="Hao Y."/>
            <person name="Huang J."/>
            <person name="Zhao X.W."/>
            <person name="Ke S."/>
            <person name="Chen Y.Y."/>
            <person name="Wu W.L."/>
            <person name="Hsu J.L."/>
            <person name="Lin Y.F."/>
            <person name="Huang M.D."/>
            <person name="Li C.Y."/>
            <person name="Huang L."/>
            <person name="Wang Z.W."/>
            <person name="Zhao X."/>
            <person name="Zhong W.Y."/>
            <person name="Peng D.H."/>
            <person name="Ahmad S."/>
            <person name="Lan S."/>
            <person name="Zhang J.S."/>
            <person name="Tsai W.C."/>
            <person name="Van de Peer Y."/>
            <person name="Liu Z.J."/>
        </authorList>
    </citation>
    <scope>NUCLEOTIDE SEQUENCE</scope>
    <source>
        <strain evidence="2">SCP</strain>
    </source>
</reference>
<evidence type="ECO:0000256" key="1">
    <source>
        <dbReference type="SAM" id="MobiDB-lite"/>
    </source>
</evidence>
<dbReference type="EMBL" id="JAUJYN010000008">
    <property type="protein sequence ID" value="KAK1265607.1"/>
    <property type="molecule type" value="Genomic_DNA"/>
</dbReference>
<dbReference type="AlphaFoldDB" id="A0AAV9ANH7"/>
<comment type="caution">
    <text evidence="2">The sequence shown here is derived from an EMBL/GenBank/DDBJ whole genome shotgun (WGS) entry which is preliminary data.</text>
</comment>
<keyword evidence="3" id="KW-1185">Reference proteome</keyword>
<reference evidence="2" key="2">
    <citation type="submission" date="2023-06" db="EMBL/GenBank/DDBJ databases">
        <authorList>
            <person name="Ma L."/>
            <person name="Liu K.-W."/>
            <person name="Li Z."/>
            <person name="Hsiao Y.-Y."/>
            <person name="Qi Y."/>
            <person name="Fu T."/>
            <person name="Tang G."/>
            <person name="Zhang D."/>
            <person name="Sun W.-H."/>
            <person name="Liu D.-K."/>
            <person name="Li Y."/>
            <person name="Chen G.-Z."/>
            <person name="Liu X.-D."/>
            <person name="Liao X.-Y."/>
            <person name="Jiang Y.-T."/>
            <person name="Yu X."/>
            <person name="Hao Y."/>
            <person name="Huang J."/>
            <person name="Zhao X.-W."/>
            <person name="Ke S."/>
            <person name="Chen Y.-Y."/>
            <person name="Wu W.-L."/>
            <person name="Hsu J.-L."/>
            <person name="Lin Y.-F."/>
            <person name="Huang M.-D."/>
            <person name="Li C.-Y."/>
            <person name="Huang L."/>
            <person name="Wang Z.-W."/>
            <person name="Zhao X."/>
            <person name="Zhong W.-Y."/>
            <person name="Peng D.-H."/>
            <person name="Ahmad S."/>
            <person name="Lan S."/>
            <person name="Zhang J.-S."/>
            <person name="Tsai W.-C."/>
            <person name="Van De Peer Y."/>
            <person name="Liu Z.-J."/>
        </authorList>
    </citation>
    <scope>NUCLEOTIDE SEQUENCE</scope>
    <source>
        <strain evidence="2">SCP</strain>
        <tissue evidence="2">Leaves</tissue>
    </source>
</reference>
<evidence type="ECO:0000313" key="3">
    <source>
        <dbReference type="Proteomes" id="UP001179952"/>
    </source>
</evidence>
<sequence length="156" mass="16192">MMIVIMNIIIVKPRRIHPRLRHDTTPRQTRVDSGPVKAFKVHVDPTRAAPVTPPADTARAPTHCARDDDGPSLVVQHECERVESVRGVVDARGEHGAYDVRVEVARGARVAVAEDLARADVAAEAVGGVGGAVGEAEWGVVRGVGCGGEGGGGGGA</sequence>
<organism evidence="2 3">
    <name type="scientific">Acorus gramineus</name>
    <name type="common">Dwarf sweet flag</name>
    <dbReference type="NCBI Taxonomy" id="55184"/>
    <lineage>
        <taxon>Eukaryota</taxon>
        <taxon>Viridiplantae</taxon>
        <taxon>Streptophyta</taxon>
        <taxon>Embryophyta</taxon>
        <taxon>Tracheophyta</taxon>
        <taxon>Spermatophyta</taxon>
        <taxon>Magnoliopsida</taxon>
        <taxon>Liliopsida</taxon>
        <taxon>Acoraceae</taxon>
        <taxon>Acorus</taxon>
    </lineage>
</organism>
<proteinExistence type="predicted"/>
<gene>
    <name evidence="2" type="ORF">QJS04_geneDACA011359</name>
</gene>
<name>A0AAV9ANH7_ACOGR</name>
<dbReference type="Proteomes" id="UP001179952">
    <property type="component" value="Unassembled WGS sequence"/>
</dbReference>
<protein>
    <submittedName>
        <fullName evidence="2">Uncharacterized protein</fullName>
    </submittedName>
</protein>